<evidence type="ECO:0008006" key="7">
    <source>
        <dbReference type="Google" id="ProtNLM"/>
    </source>
</evidence>
<feature type="repeat" description="PPR" evidence="3">
    <location>
        <begin position="279"/>
        <end position="313"/>
    </location>
</feature>
<proteinExistence type="inferred from homology"/>
<feature type="repeat" description="PPR" evidence="3">
    <location>
        <begin position="454"/>
        <end position="489"/>
    </location>
</feature>
<feature type="repeat" description="PPR" evidence="3">
    <location>
        <begin position="175"/>
        <end position="209"/>
    </location>
</feature>
<evidence type="ECO:0000313" key="6">
    <source>
        <dbReference type="Proteomes" id="UP000306102"/>
    </source>
</evidence>
<dbReference type="InterPro" id="IPR002885">
    <property type="entry name" value="PPR_rpt"/>
</dbReference>
<feature type="repeat" description="PPR" evidence="3">
    <location>
        <begin position="244"/>
        <end position="278"/>
    </location>
</feature>
<dbReference type="NCBIfam" id="TIGR00756">
    <property type="entry name" value="PPR"/>
    <property type="match status" value="7"/>
</dbReference>
<sequence>MVVRSFSSITRKSIHLLFHSLLSQPHKPKSHFLSPPFSSHLFTTHHHSHHCRPFSSQSLSAQSLHPDSHPSPELLVNELSRILSDFRNPHHDLESALNSFSPQISTNLVEQVLKRCKNLGFSAHRFFLWARQLPGFEPRKESYHILVDILGSSRQFPLIWDFLAELKESQCFEISPEIFWVIFRAYSRANLPADAIRAFNKMVDFGIQPGNDDFDQLLYVLCKRKHVKHAQEFFDRVKFEVVPSAKTYSIMMKGWGDIGESDEARKLFDEMLERGCCVDLLAYNSMLQSLCKGGNVDEAYRLFREMRSKGLEPDAYTYSIFIHASCDANDIHSAFRVLDRMRRYELVPNVYTYNCIIKRLCKNDKVEEAYLLLDEMIERGARPDVWSYNAILAFHCDHNEVNKALRLISRMDQDSCLPDRHTYNMAFKMIIRVGRFDRVNVVWESMEKRGFYPSASTYAVMVHGLCRKKGKLEDACRYFEMMIDEGIPPYSSTCELLRNRLIGLGFSEQTLILSGKMERSTSCSIQELSNIMRGDRPSARSRREEESSDESDWVKN</sequence>
<accession>A0A4S4E3A7</accession>
<name>A0A4S4E3A7_CAMSN</name>
<feature type="repeat" description="PPR" evidence="3">
    <location>
        <begin position="419"/>
        <end position="453"/>
    </location>
</feature>
<feature type="repeat" description="PPR" evidence="3">
    <location>
        <begin position="349"/>
        <end position="383"/>
    </location>
</feature>
<dbReference type="InterPro" id="IPR011990">
    <property type="entry name" value="TPR-like_helical_dom_sf"/>
</dbReference>
<feature type="compositionally biased region" description="Acidic residues" evidence="4">
    <location>
        <begin position="546"/>
        <end position="556"/>
    </location>
</feature>
<evidence type="ECO:0000256" key="4">
    <source>
        <dbReference type="SAM" id="MobiDB-lite"/>
    </source>
</evidence>
<dbReference type="PANTHER" id="PTHR47936:SF3">
    <property type="entry name" value="PENTACOTRIPEPTIDE-REPEAT REGION OF PRORP DOMAIN-CONTAINING PROTEIN"/>
    <property type="match status" value="1"/>
</dbReference>
<dbReference type="PROSITE" id="PS51375">
    <property type="entry name" value="PPR"/>
    <property type="match status" value="8"/>
</dbReference>
<dbReference type="EMBL" id="SDRB02007925">
    <property type="protein sequence ID" value="THG10353.1"/>
    <property type="molecule type" value="Genomic_DNA"/>
</dbReference>
<evidence type="ECO:0000256" key="1">
    <source>
        <dbReference type="ARBA" id="ARBA00007626"/>
    </source>
</evidence>
<feature type="repeat" description="PPR" evidence="3">
    <location>
        <begin position="384"/>
        <end position="418"/>
    </location>
</feature>
<feature type="repeat" description="PPR" evidence="3">
    <location>
        <begin position="314"/>
        <end position="348"/>
    </location>
</feature>
<protein>
    <recommendedName>
        <fullName evidence="7">Pentacotripeptide-repeat region of PRORP domain-containing protein</fullName>
    </recommendedName>
</protein>
<comment type="similarity">
    <text evidence="1">Belongs to the PPR family. P subfamily.</text>
</comment>
<feature type="region of interest" description="Disordered" evidence="4">
    <location>
        <begin position="533"/>
        <end position="556"/>
    </location>
</feature>
<dbReference type="Pfam" id="PF13041">
    <property type="entry name" value="PPR_2"/>
    <property type="match status" value="2"/>
</dbReference>
<dbReference type="AlphaFoldDB" id="A0A4S4E3A7"/>
<feature type="compositionally biased region" description="Basic and acidic residues" evidence="4">
    <location>
        <begin position="533"/>
        <end position="545"/>
    </location>
</feature>
<evidence type="ECO:0000256" key="3">
    <source>
        <dbReference type="PROSITE-ProRule" id="PRU00708"/>
    </source>
</evidence>
<dbReference type="Gene3D" id="1.25.40.10">
    <property type="entry name" value="Tetratricopeptide repeat domain"/>
    <property type="match status" value="5"/>
</dbReference>
<gene>
    <name evidence="5" type="ORF">TEA_004161</name>
</gene>
<dbReference type="Pfam" id="PF01535">
    <property type="entry name" value="PPR"/>
    <property type="match status" value="3"/>
</dbReference>
<organism evidence="5 6">
    <name type="scientific">Camellia sinensis var. sinensis</name>
    <name type="common">China tea</name>
    <dbReference type="NCBI Taxonomy" id="542762"/>
    <lineage>
        <taxon>Eukaryota</taxon>
        <taxon>Viridiplantae</taxon>
        <taxon>Streptophyta</taxon>
        <taxon>Embryophyta</taxon>
        <taxon>Tracheophyta</taxon>
        <taxon>Spermatophyta</taxon>
        <taxon>Magnoliopsida</taxon>
        <taxon>eudicotyledons</taxon>
        <taxon>Gunneridae</taxon>
        <taxon>Pentapetalae</taxon>
        <taxon>asterids</taxon>
        <taxon>Ericales</taxon>
        <taxon>Theaceae</taxon>
        <taxon>Camellia</taxon>
    </lineage>
</organism>
<keyword evidence="2" id="KW-0677">Repeat</keyword>
<evidence type="ECO:0000313" key="5">
    <source>
        <dbReference type="EMBL" id="THG10353.1"/>
    </source>
</evidence>
<dbReference type="Proteomes" id="UP000306102">
    <property type="component" value="Unassembled WGS sequence"/>
</dbReference>
<dbReference type="PANTHER" id="PTHR47936">
    <property type="entry name" value="PPR_LONG DOMAIN-CONTAINING PROTEIN"/>
    <property type="match status" value="1"/>
</dbReference>
<keyword evidence="6" id="KW-1185">Reference proteome</keyword>
<dbReference type="SMR" id="A0A4S4E3A7"/>
<reference evidence="5 6" key="1">
    <citation type="journal article" date="2018" name="Proc. Natl. Acad. Sci. U.S.A.">
        <title>Draft genome sequence of Camellia sinensis var. sinensis provides insights into the evolution of the tea genome and tea quality.</title>
        <authorList>
            <person name="Wei C."/>
            <person name="Yang H."/>
            <person name="Wang S."/>
            <person name="Zhao J."/>
            <person name="Liu C."/>
            <person name="Gao L."/>
            <person name="Xia E."/>
            <person name="Lu Y."/>
            <person name="Tai Y."/>
            <person name="She G."/>
            <person name="Sun J."/>
            <person name="Cao H."/>
            <person name="Tong W."/>
            <person name="Gao Q."/>
            <person name="Li Y."/>
            <person name="Deng W."/>
            <person name="Jiang X."/>
            <person name="Wang W."/>
            <person name="Chen Q."/>
            <person name="Zhang S."/>
            <person name="Li H."/>
            <person name="Wu J."/>
            <person name="Wang P."/>
            <person name="Li P."/>
            <person name="Shi C."/>
            <person name="Zheng F."/>
            <person name="Jian J."/>
            <person name="Huang B."/>
            <person name="Shan D."/>
            <person name="Shi M."/>
            <person name="Fang C."/>
            <person name="Yue Y."/>
            <person name="Li F."/>
            <person name="Li D."/>
            <person name="Wei S."/>
            <person name="Han B."/>
            <person name="Jiang C."/>
            <person name="Yin Y."/>
            <person name="Xia T."/>
            <person name="Zhang Z."/>
            <person name="Bennetzen J.L."/>
            <person name="Zhao S."/>
            <person name="Wan X."/>
        </authorList>
    </citation>
    <scope>NUCLEOTIDE SEQUENCE [LARGE SCALE GENOMIC DNA]</scope>
    <source>
        <strain evidence="6">cv. Shuchazao</strain>
        <tissue evidence="5">Leaf</tissue>
    </source>
</reference>
<comment type="caution">
    <text evidence="5">The sequence shown here is derived from an EMBL/GenBank/DDBJ whole genome shotgun (WGS) entry which is preliminary data.</text>
</comment>
<evidence type="ECO:0000256" key="2">
    <source>
        <dbReference type="ARBA" id="ARBA00022737"/>
    </source>
</evidence>